<comment type="subcellular location">
    <subcellularLocation>
        <location evidence="1">Membrane</location>
        <topology evidence="1">Multi-pass membrane protein</topology>
    </subcellularLocation>
</comment>
<evidence type="ECO:0000256" key="7">
    <source>
        <dbReference type="ARBA" id="ARBA00023002"/>
    </source>
</evidence>
<accession>A0A1H8H7U5</accession>
<protein>
    <submittedName>
        <fullName evidence="13">Disulfide bond formation protein DsbB</fullName>
    </submittedName>
</protein>
<gene>
    <name evidence="13" type="ORF">SAMN05216388_1003313</name>
</gene>
<dbReference type="InterPro" id="IPR003752">
    <property type="entry name" value="DiS_bond_form_DsbB/BdbC"/>
</dbReference>
<evidence type="ECO:0000256" key="2">
    <source>
        <dbReference type="ARBA" id="ARBA00007602"/>
    </source>
</evidence>
<dbReference type="OrthoDB" id="213767at2157"/>
<keyword evidence="14" id="KW-1185">Reference proteome</keyword>
<dbReference type="EMBL" id="FOCX01000003">
    <property type="protein sequence ID" value="SEN52372.1"/>
    <property type="molecule type" value="Genomic_DNA"/>
</dbReference>
<dbReference type="Gene3D" id="1.20.1550.10">
    <property type="entry name" value="DsbB-like"/>
    <property type="match status" value="1"/>
</dbReference>
<dbReference type="PANTHER" id="PTHR43469:SF1">
    <property type="entry name" value="SPBETA PROPHAGE-DERIVED DISULFIDE BOND FORMATION PROTEIN B"/>
    <property type="match status" value="1"/>
</dbReference>
<dbReference type="RefSeq" id="WP_092658384.1">
    <property type="nucleotide sequence ID" value="NZ_FOCX01000003.1"/>
</dbReference>
<feature type="transmembrane region" description="Helical" evidence="12">
    <location>
        <begin position="46"/>
        <end position="65"/>
    </location>
</feature>
<proteinExistence type="inferred from homology"/>
<reference evidence="14" key="1">
    <citation type="submission" date="2016-10" db="EMBL/GenBank/DDBJ databases">
        <authorList>
            <person name="Varghese N."/>
            <person name="Submissions S."/>
        </authorList>
    </citation>
    <scope>NUCLEOTIDE SEQUENCE [LARGE SCALE GENOMIC DNA]</scope>
    <source>
        <strain evidence="14">IBRC-M 10043</strain>
    </source>
</reference>
<organism evidence="13 14">
    <name type="scientific">Halorientalis persicus</name>
    <dbReference type="NCBI Taxonomy" id="1367881"/>
    <lineage>
        <taxon>Archaea</taxon>
        <taxon>Methanobacteriati</taxon>
        <taxon>Methanobacteriota</taxon>
        <taxon>Stenosarchaea group</taxon>
        <taxon>Halobacteria</taxon>
        <taxon>Halobacteriales</taxon>
        <taxon>Haloarculaceae</taxon>
        <taxon>Halorientalis</taxon>
    </lineage>
</organism>
<evidence type="ECO:0000256" key="8">
    <source>
        <dbReference type="ARBA" id="ARBA00023136"/>
    </source>
</evidence>
<evidence type="ECO:0000313" key="13">
    <source>
        <dbReference type="EMBL" id="SEN52372.1"/>
    </source>
</evidence>
<keyword evidence="11" id="KW-0676">Redox-active center</keyword>
<evidence type="ECO:0000256" key="5">
    <source>
        <dbReference type="ARBA" id="ARBA00022982"/>
    </source>
</evidence>
<keyword evidence="4 12" id="KW-0812">Transmembrane</keyword>
<evidence type="ECO:0000256" key="4">
    <source>
        <dbReference type="ARBA" id="ARBA00022692"/>
    </source>
</evidence>
<feature type="transmembrane region" description="Helical" evidence="12">
    <location>
        <begin position="85"/>
        <end position="104"/>
    </location>
</feature>
<evidence type="ECO:0000256" key="9">
    <source>
        <dbReference type="ARBA" id="ARBA00023157"/>
    </source>
</evidence>
<feature type="transmembrane region" description="Helical" evidence="12">
    <location>
        <begin position="116"/>
        <end position="135"/>
    </location>
</feature>
<keyword evidence="3" id="KW-0813">Transport</keyword>
<dbReference type="GO" id="GO:0015035">
    <property type="term" value="F:protein-disulfide reductase activity"/>
    <property type="evidence" value="ECO:0007669"/>
    <property type="project" value="InterPro"/>
</dbReference>
<evidence type="ECO:0000256" key="11">
    <source>
        <dbReference type="ARBA" id="ARBA00023284"/>
    </source>
</evidence>
<evidence type="ECO:0000256" key="1">
    <source>
        <dbReference type="ARBA" id="ARBA00004141"/>
    </source>
</evidence>
<dbReference type="SUPFAM" id="SSF158442">
    <property type="entry name" value="DsbB-like"/>
    <property type="match status" value="1"/>
</dbReference>
<dbReference type="GO" id="GO:0016020">
    <property type="term" value="C:membrane"/>
    <property type="evidence" value="ECO:0007669"/>
    <property type="project" value="UniProtKB-SubCell"/>
</dbReference>
<keyword evidence="10" id="KW-0143">Chaperone</keyword>
<dbReference type="AlphaFoldDB" id="A0A1H8H7U5"/>
<keyword evidence="9" id="KW-1015">Disulfide bond</keyword>
<sequence>MPDLPDPATWLTAGTLFAAVATAGSLFFSLGLGLVPCDLCWYQRILMYPLVVVLGVATVELRPAVWKTALPLSVLGLVLASYHSVLQVTSSSCAFGGACAAIQWRSPLVGLTIPNLSLIGFALVTITVVAGSGLVGGDTSV</sequence>
<keyword evidence="8 12" id="KW-0472">Membrane</keyword>
<evidence type="ECO:0000256" key="3">
    <source>
        <dbReference type="ARBA" id="ARBA00022448"/>
    </source>
</evidence>
<keyword evidence="5" id="KW-0249">Electron transport</keyword>
<name>A0A1H8H7U5_9EURY</name>
<evidence type="ECO:0000256" key="10">
    <source>
        <dbReference type="ARBA" id="ARBA00023186"/>
    </source>
</evidence>
<evidence type="ECO:0000256" key="6">
    <source>
        <dbReference type="ARBA" id="ARBA00022989"/>
    </source>
</evidence>
<dbReference type="GO" id="GO:0006457">
    <property type="term" value="P:protein folding"/>
    <property type="evidence" value="ECO:0007669"/>
    <property type="project" value="InterPro"/>
</dbReference>
<keyword evidence="6 12" id="KW-1133">Transmembrane helix</keyword>
<dbReference type="Pfam" id="PF02600">
    <property type="entry name" value="DsbB"/>
    <property type="match status" value="1"/>
</dbReference>
<comment type="similarity">
    <text evidence="2">Belongs to the DsbB family. BdbC subfamily.</text>
</comment>
<keyword evidence="7" id="KW-0560">Oxidoreductase</keyword>
<dbReference type="InterPro" id="IPR023380">
    <property type="entry name" value="DsbB-like_sf"/>
</dbReference>
<feature type="transmembrane region" description="Helical" evidence="12">
    <location>
        <begin position="12"/>
        <end position="34"/>
    </location>
</feature>
<evidence type="ECO:0000313" key="14">
    <source>
        <dbReference type="Proteomes" id="UP000198775"/>
    </source>
</evidence>
<dbReference type="Proteomes" id="UP000198775">
    <property type="component" value="Unassembled WGS sequence"/>
</dbReference>
<dbReference type="InterPro" id="IPR012187">
    <property type="entry name" value="Disulphide_bond_form_BdbC"/>
</dbReference>
<evidence type="ECO:0000256" key="12">
    <source>
        <dbReference type="SAM" id="Phobius"/>
    </source>
</evidence>
<dbReference type="PANTHER" id="PTHR43469">
    <property type="entry name" value="DISULFIDE FORMATION PROTEIN-RELATED"/>
    <property type="match status" value="1"/>
</dbReference>